<dbReference type="InterPro" id="IPR036268">
    <property type="entry name" value="ZapD_sf"/>
</dbReference>
<sequence>VPKEYLYELPLNERLRTFMRVEFISKRLKYFLELEDSWAIRSVIDSLLEIYSILSRTDVRREVITDLDRYIYEMEKYQDSPLADENRASKIQQDLQSLKAVVENSGSDYLKPLRENEFINNLLHRHTLPGGKTEFDMPKYKYWLDSERTKSDIDQWVNVIKPVCSSIDQLLWMIRESTEAIATVAVSGLYNHQISRNHKISLVRIFLGENTIYPEISGGKHLISIRFFNWEDSEEQWSQTKKNINFRISFC</sequence>
<dbReference type="SUPFAM" id="SSF160950">
    <property type="entry name" value="YacF-like"/>
    <property type="match status" value="1"/>
</dbReference>
<dbReference type="PANTHER" id="PTHR39455:SF1">
    <property type="entry name" value="CELL DIVISION PROTEIN ZAPD"/>
    <property type="match status" value="1"/>
</dbReference>
<evidence type="ECO:0000256" key="4">
    <source>
        <dbReference type="ARBA" id="ARBA00023306"/>
    </source>
</evidence>
<dbReference type="InterPro" id="IPR009777">
    <property type="entry name" value="ZapD"/>
</dbReference>
<evidence type="ECO:0000313" key="5">
    <source>
        <dbReference type="EMBL" id="SUZ55150.1"/>
    </source>
</evidence>
<dbReference type="Gene3D" id="1.10.3900.10">
    <property type="entry name" value="YacF-like"/>
    <property type="match status" value="1"/>
</dbReference>
<dbReference type="Pfam" id="PF07072">
    <property type="entry name" value="ZapD"/>
    <property type="match status" value="1"/>
</dbReference>
<keyword evidence="4" id="KW-0131">Cell cycle</keyword>
<dbReference type="PANTHER" id="PTHR39455">
    <property type="entry name" value="CELL DIVISION PROTEIN ZAPD"/>
    <property type="match status" value="1"/>
</dbReference>
<dbReference type="GO" id="GO:0043093">
    <property type="term" value="P:FtsZ-dependent cytokinesis"/>
    <property type="evidence" value="ECO:0007669"/>
    <property type="project" value="TreeGrafter"/>
</dbReference>
<dbReference type="HAMAP" id="MF_01092">
    <property type="entry name" value="ZapD"/>
    <property type="match status" value="1"/>
</dbReference>
<proteinExistence type="inferred from homology"/>
<organism evidence="5">
    <name type="scientific">marine metagenome</name>
    <dbReference type="NCBI Taxonomy" id="408172"/>
    <lineage>
        <taxon>unclassified sequences</taxon>
        <taxon>metagenomes</taxon>
        <taxon>ecological metagenomes</taxon>
    </lineage>
</organism>
<evidence type="ECO:0000256" key="3">
    <source>
        <dbReference type="ARBA" id="ARBA00023210"/>
    </source>
</evidence>
<dbReference type="InterPro" id="IPR027462">
    <property type="entry name" value="ZapD_C"/>
</dbReference>
<dbReference type="Gene3D" id="2.60.440.10">
    <property type="entry name" value="YacF-like domains"/>
    <property type="match status" value="1"/>
</dbReference>
<dbReference type="GO" id="GO:0032153">
    <property type="term" value="C:cell division site"/>
    <property type="evidence" value="ECO:0007669"/>
    <property type="project" value="TreeGrafter"/>
</dbReference>
<dbReference type="EMBL" id="UINC01000431">
    <property type="protein sequence ID" value="SUZ55150.1"/>
    <property type="molecule type" value="Genomic_DNA"/>
</dbReference>
<evidence type="ECO:0000256" key="2">
    <source>
        <dbReference type="ARBA" id="ARBA00022618"/>
    </source>
</evidence>
<feature type="non-terminal residue" evidence="5">
    <location>
        <position position="1"/>
    </location>
</feature>
<keyword evidence="2" id="KW-0132">Cell division</keyword>
<keyword evidence="1" id="KW-0963">Cytoplasm</keyword>
<evidence type="ECO:0000256" key="1">
    <source>
        <dbReference type="ARBA" id="ARBA00022490"/>
    </source>
</evidence>
<reference evidence="5" key="1">
    <citation type="submission" date="2018-05" db="EMBL/GenBank/DDBJ databases">
        <authorList>
            <person name="Lanie J.A."/>
            <person name="Ng W.-L."/>
            <person name="Kazmierczak K.M."/>
            <person name="Andrzejewski T.M."/>
            <person name="Davidsen T.M."/>
            <person name="Wayne K.J."/>
            <person name="Tettelin H."/>
            <person name="Glass J.I."/>
            <person name="Rusch D."/>
            <person name="Podicherti R."/>
            <person name="Tsui H.-C.T."/>
            <person name="Winkler M.E."/>
        </authorList>
    </citation>
    <scope>NUCLEOTIDE SEQUENCE</scope>
</reference>
<protein>
    <recommendedName>
        <fullName evidence="6">Cell division protein ZapD</fullName>
    </recommendedName>
</protein>
<dbReference type="AlphaFoldDB" id="A0A381NKT9"/>
<gene>
    <name evidence="5" type="ORF">METZ01_LOCUS8004</name>
</gene>
<evidence type="ECO:0008006" key="6">
    <source>
        <dbReference type="Google" id="ProtNLM"/>
    </source>
</evidence>
<dbReference type="GO" id="GO:0000917">
    <property type="term" value="P:division septum assembly"/>
    <property type="evidence" value="ECO:0007669"/>
    <property type="project" value="UniProtKB-KW"/>
</dbReference>
<name>A0A381NKT9_9ZZZZ</name>
<accession>A0A381NKT9</accession>
<keyword evidence="3" id="KW-0717">Septation</keyword>